<evidence type="ECO:0000256" key="1">
    <source>
        <dbReference type="SAM" id="MobiDB-lite"/>
    </source>
</evidence>
<protein>
    <submittedName>
        <fullName evidence="2">Uncharacterized protein</fullName>
    </submittedName>
</protein>
<proteinExistence type="predicted"/>
<gene>
    <name evidence="2" type="ORF">DSL72_006827</name>
</gene>
<name>A0A8A3PL41_9HELO</name>
<keyword evidence="3" id="KW-1185">Reference proteome</keyword>
<evidence type="ECO:0000313" key="2">
    <source>
        <dbReference type="EMBL" id="QSZ35705.1"/>
    </source>
</evidence>
<evidence type="ECO:0000313" key="3">
    <source>
        <dbReference type="Proteomes" id="UP000672032"/>
    </source>
</evidence>
<sequence>MNHQPSSCQLFFDCEEQEFRNHEQQQYCSNEPKGNVFTEISNSTQNISEAKIGAQPDYVWNNSHIEKNHLYSYGMFGFAKTVGIQRSGLEPYKSCTASNRGMQSVGKRHEAPLPSFTPIDNTSSREVSTITSRKCLINARIREMMGENLCSHLEIQNQHDSPSFTTTHTQTFPGSSRPVLSCSTASNTSISITTPVVDHNQFDILNWEEAMSPTQPISMPNIICEQELFPMTSRDDLALKEYWKRKEMDKQTSEFIPSSILKGESRLPNPNMARKAAEVGVALNPNYKGELTNFNLRNAMCRDHENCSVRIHNIPPEAIHSEIFAVVTHGKVFSFNYIPPIKGVFTHAAADLVFFTREAAENFIHDAKFGNGLYIRGQRIIVLWNRVKVLPAEGRYERMSRVVRIKGPANDFSVSVLVEFFQRNFEFDLITSKEWVQWDGKRIVELAFSSIRSQSESAMKSFKLHVDQNMPNAGYLIWYAPDPCFKPNYGDSSQLHGGLR</sequence>
<dbReference type="Proteomes" id="UP000672032">
    <property type="component" value="Chromosome 6"/>
</dbReference>
<reference evidence="2" key="1">
    <citation type="submission" date="2020-10" db="EMBL/GenBank/DDBJ databases">
        <title>Genome Sequence of Monilinia vaccinii-corymbosi Sheds Light on Mummy Berry Disease Infection of Blueberry and Mating Type.</title>
        <authorList>
            <person name="Yow A.G."/>
            <person name="Zhang Y."/>
            <person name="Bansal K."/>
            <person name="Eacker S.M."/>
            <person name="Sullivan S."/>
            <person name="Liachko I."/>
            <person name="Cubeta M.A."/>
            <person name="Rollins J.A."/>
            <person name="Ashrafi H."/>
        </authorList>
    </citation>
    <scope>NUCLEOTIDE SEQUENCE</scope>
    <source>
        <strain evidence="2">RL-1</strain>
    </source>
</reference>
<accession>A0A8A3PL41</accession>
<dbReference type="AlphaFoldDB" id="A0A8A3PL41"/>
<organism evidence="2 3">
    <name type="scientific">Monilinia vaccinii-corymbosi</name>
    <dbReference type="NCBI Taxonomy" id="61207"/>
    <lineage>
        <taxon>Eukaryota</taxon>
        <taxon>Fungi</taxon>
        <taxon>Dikarya</taxon>
        <taxon>Ascomycota</taxon>
        <taxon>Pezizomycotina</taxon>
        <taxon>Leotiomycetes</taxon>
        <taxon>Helotiales</taxon>
        <taxon>Sclerotiniaceae</taxon>
        <taxon>Monilinia</taxon>
    </lineage>
</organism>
<dbReference type="EMBL" id="CP063410">
    <property type="protein sequence ID" value="QSZ35705.1"/>
    <property type="molecule type" value="Genomic_DNA"/>
</dbReference>
<feature type="region of interest" description="Disordered" evidence="1">
    <location>
        <begin position="103"/>
        <end position="124"/>
    </location>
</feature>
<dbReference type="OrthoDB" id="3552873at2759"/>